<evidence type="ECO:0000313" key="2">
    <source>
        <dbReference type="EMBL" id="SVC82855.1"/>
    </source>
</evidence>
<feature type="region of interest" description="Disordered" evidence="1">
    <location>
        <begin position="1"/>
        <end position="28"/>
    </location>
</feature>
<dbReference type="AlphaFoldDB" id="A0A382QD94"/>
<accession>A0A382QD94</accession>
<evidence type="ECO:0000256" key="1">
    <source>
        <dbReference type="SAM" id="MobiDB-lite"/>
    </source>
</evidence>
<gene>
    <name evidence="2" type="ORF">METZ01_LOCUS335709</name>
</gene>
<organism evidence="2">
    <name type="scientific">marine metagenome</name>
    <dbReference type="NCBI Taxonomy" id="408172"/>
    <lineage>
        <taxon>unclassified sequences</taxon>
        <taxon>metagenomes</taxon>
        <taxon>ecological metagenomes</taxon>
    </lineage>
</organism>
<dbReference type="EMBL" id="UINC01113325">
    <property type="protein sequence ID" value="SVC82855.1"/>
    <property type="molecule type" value="Genomic_DNA"/>
</dbReference>
<protein>
    <submittedName>
        <fullName evidence="2">Uncharacterized protein</fullName>
    </submittedName>
</protein>
<name>A0A382QD94_9ZZZZ</name>
<proteinExistence type="predicted"/>
<sequence length="53" mass="5878">MPELQTYEPGKPIAGVTRKLKKTSSDDPANEWTLTYYPRKSGTTATGFSKKIS</sequence>
<reference evidence="2" key="1">
    <citation type="submission" date="2018-05" db="EMBL/GenBank/DDBJ databases">
        <authorList>
            <person name="Lanie J.A."/>
            <person name="Ng W.-L."/>
            <person name="Kazmierczak K.M."/>
            <person name="Andrzejewski T.M."/>
            <person name="Davidsen T.M."/>
            <person name="Wayne K.J."/>
            <person name="Tettelin H."/>
            <person name="Glass J.I."/>
            <person name="Rusch D."/>
            <person name="Podicherti R."/>
            <person name="Tsui H.-C.T."/>
            <person name="Winkler M.E."/>
        </authorList>
    </citation>
    <scope>NUCLEOTIDE SEQUENCE</scope>
</reference>